<comment type="caution">
    <text evidence="1">The sequence shown here is derived from an EMBL/GenBank/DDBJ whole genome shotgun (WGS) entry which is preliminary data.</text>
</comment>
<accession>A0ABU0AMT3</accession>
<reference evidence="1 2" key="1">
    <citation type="submission" date="2023-07" db="EMBL/GenBank/DDBJ databases">
        <title>Genomic Encyclopedia of Type Strains, Phase IV (KMG-IV): sequencing the most valuable type-strain genomes for metagenomic binning, comparative biology and taxonomic classification.</title>
        <authorList>
            <person name="Goeker M."/>
        </authorList>
    </citation>
    <scope>NUCLEOTIDE SEQUENCE [LARGE SCALE GENOMIC DNA]</scope>
    <source>
        <strain evidence="1 2">DSM 23494</strain>
    </source>
</reference>
<organism evidence="1 2">
    <name type="scientific">Cytobacillus purgationiresistens</name>
    <dbReference type="NCBI Taxonomy" id="863449"/>
    <lineage>
        <taxon>Bacteria</taxon>
        <taxon>Bacillati</taxon>
        <taxon>Bacillota</taxon>
        <taxon>Bacilli</taxon>
        <taxon>Bacillales</taxon>
        <taxon>Bacillaceae</taxon>
        <taxon>Cytobacillus</taxon>
    </lineage>
</organism>
<dbReference type="EMBL" id="JAUSUB010000025">
    <property type="protein sequence ID" value="MDQ0272577.1"/>
    <property type="molecule type" value="Genomic_DNA"/>
</dbReference>
<evidence type="ECO:0000313" key="2">
    <source>
        <dbReference type="Proteomes" id="UP001238088"/>
    </source>
</evidence>
<sequence length="145" mass="16541">MIKSSSRRLFLCFTAMKVNTLSGGNNMLKHSKVSFYFDPAHLNSLYNSHLFDGLFSNSFAPSVKLSWCNIYPSCCYVAEIQSSPQLNTLYNETPTIPLMEHSHSLFSILPFILQKLSNMKKTCLSPFEYPLSFPNNSFFEMEAAR</sequence>
<gene>
    <name evidence="1" type="ORF">J2S17_004469</name>
</gene>
<proteinExistence type="predicted"/>
<dbReference type="Proteomes" id="UP001238088">
    <property type="component" value="Unassembled WGS sequence"/>
</dbReference>
<protein>
    <submittedName>
        <fullName evidence="1">Uncharacterized protein</fullName>
    </submittedName>
</protein>
<name>A0ABU0AMT3_9BACI</name>
<keyword evidence="2" id="KW-1185">Reference proteome</keyword>
<evidence type="ECO:0000313" key="1">
    <source>
        <dbReference type="EMBL" id="MDQ0272577.1"/>
    </source>
</evidence>